<keyword evidence="2" id="KW-0732">Signal</keyword>
<comment type="caution">
    <text evidence="3">The sequence shown here is derived from an EMBL/GenBank/DDBJ whole genome shotgun (WGS) entry which is preliminary data.</text>
</comment>
<reference evidence="3" key="1">
    <citation type="submission" date="2022-10" db="EMBL/GenBank/DDBJ databases">
        <title>Tapping the CABI collections for fungal endophytes: first genome assemblies for Collariella, Neodidymelliopsis, Ascochyta clinopodiicola, Didymella pomorum, Didymosphaeria variabile, Neocosmospora piperis and Neocucurbitaria cava.</title>
        <authorList>
            <person name="Hill R."/>
        </authorList>
    </citation>
    <scope>NUCLEOTIDE SEQUENCE</scope>
    <source>
        <strain evidence="3">IMI 355082</strain>
    </source>
</reference>
<evidence type="ECO:0000256" key="2">
    <source>
        <dbReference type="SAM" id="SignalP"/>
    </source>
</evidence>
<gene>
    <name evidence="3" type="ORF">N0V93_001988</name>
</gene>
<protein>
    <submittedName>
        <fullName evidence="3">Uncharacterized protein</fullName>
    </submittedName>
</protein>
<dbReference type="EMBL" id="JAPEVB010000001">
    <property type="protein sequence ID" value="KAJ4397752.1"/>
    <property type="molecule type" value="Genomic_DNA"/>
</dbReference>
<dbReference type="Proteomes" id="UP001140453">
    <property type="component" value="Unassembled WGS sequence"/>
</dbReference>
<dbReference type="PANTHER" id="PTHR35040">
    <property type="match status" value="1"/>
</dbReference>
<feature type="region of interest" description="Disordered" evidence="1">
    <location>
        <begin position="281"/>
        <end position="364"/>
    </location>
</feature>
<dbReference type="AlphaFoldDB" id="A0A9W8Z6Z4"/>
<feature type="compositionally biased region" description="Low complexity" evidence="1">
    <location>
        <begin position="320"/>
        <end position="332"/>
    </location>
</feature>
<evidence type="ECO:0000313" key="3">
    <source>
        <dbReference type="EMBL" id="KAJ4397752.1"/>
    </source>
</evidence>
<dbReference type="PANTHER" id="PTHR35040:SF9">
    <property type="entry name" value="4-LIKE CELL SURFACE PROTEIN, PUTATIVE (AFU_ORTHOLOGUE AFUA_4G14080)-RELATED"/>
    <property type="match status" value="1"/>
</dbReference>
<sequence length="364" mass="38111">MRSRSLLFLFAASTFATKLLLPLYQYPEGTTWDPVYSAIEANPQLEFQIIINVDSGPGGSEPDSNFVTGTSKLNSYSNVQTLGYVHCSYGADQEGVDQNVTEWAAWNSYSGANVSIDGIFFDETPNTAGGSDDVSFVQTAVEAASSAFGSHAFTSMLNPGATVEHDEFWTLADYIVIFESEASEYSASVLTTNIPSGKASQSSILIYDFASIGSASLADAWLQTMIEADVGSAHILNYDYIQATTAETPASIGSIAVVLAVAVNPAASSSVTTSATTIAPTTSTAALSETETASSTTLVTSKTKSKKPSSTRASEPTDLSSAESTETTSTSSQGPTATIYSTTSTPSTFGRHQHPHGCGSNARV</sequence>
<name>A0A9W8Z6Z4_9PEZI</name>
<accession>A0A9W8Z6Z4</accession>
<evidence type="ECO:0000313" key="4">
    <source>
        <dbReference type="Proteomes" id="UP001140453"/>
    </source>
</evidence>
<feature type="chain" id="PRO_5040723068" evidence="2">
    <location>
        <begin position="17"/>
        <end position="364"/>
    </location>
</feature>
<organism evidence="3 4">
    <name type="scientific">Gnomoniopsis smithogilvyi</name>
    <dbReference type="NCBI Taxonomy" id="1191159"/>
    <lineage>
        <taxon>Eukaryota</taxon>
        <taxon>Fungi</taxon>
        <taxon>Dikarya</taxon>
        <taxon>Ascomycota</taxon>
        <taxon>Pezizomycotina</taxon>
        <taxon>Sordariomycetes</taxon>
        <taxon>Sordariomycetidae</taxon>
        <taxon>Diaporthales</taxon>
        <taxon>Gnomoniaceae</taxon>
        <taxon>Gnomoniopsis</taxon>
    </lineage>
</organism>
<evidence type="ECO:0000256" key="1">
    <source>
        <dbReference type="SAM" id="MobiDB-lite"/>
    </source>
</evidence>
<feature type="signal peptide" evidence="2">
    <location>
        <begin position="1"/>
        <end position="16"/>
    </location>
</feature>
<proteinExistence type="predicted"/>
<dbReference type="InterPro" id="IPR021986">
    <property type="entry name" value="Spherulin4"/>
</dbReference>
<keyword evidence="4" id="KW-1185">Reference proteome</keyword>
<dbReference type="Pfam" id="PF12138">
    <property type="entry name" value="Spherulin4"/>
    <property type="match status" value="1"/>
</dbReference>
<feature type="compositionally biased region" description="Low complexity" evidence="1">
    <location>
        <begin position="281"/>
        <end position="302"/>
    </location>
</feature>
<dbReference type="OrthoDB" id="5342184at2759"/>
<feature type="compositionally biased region" description="Polar residues" evidence="1">
    <location>
        <begin position="333"/>
        <end position="350"/>
    </location>
</feature>